<dbReference type="PANTHER" id="PTHR30026">
    <property type="entry name" value="OUTER MEMBRANE PROTEIN TOLC"/>
    <property type="match status" value="1"/>
</dbReference>
<comment type="subcellular location">
    <subcellularLocation>
        <location evidence="1">Cell outer membrane</location>
    </subcellularLocation>
</comment>
<evidence type="ECO:0000313" key="9">
    <source>
        <dbReference type="Proteomes" id="UP000287701"/>
    </source>
</evidence>
<gene>
    <name evidence="8" type="ORF">EQP59_08390</name>
</gene>
<dbReference type="OrthoDB" id="9811587at2"/>
<evidence type="ECO:0000256" key="4">
    <source>
        <dbReference type="ARBA" id="ARBA00022452"/>
    </source>
</evidence>
<dbReference type="GO" id="GO:0015288">
    <property type="term" value="F:porin activity"/>
    <property type="evidence" value="ECO:0007669"/>
    <property type="project" value="TreeGrafter"/>
</dbReference>
<dbReference type="Pfam" id="PF02321">
    <property type="entry name" value="OEP"/>
    <property type="match status" value="2"/>
</dbReference>
<dbReference type="InterPro" id="IPR051906">
    <property type="entry name" value="TolC-like"/>
</dbReference>
<keyword evidence="6" id="KW-0472">Membrane</keyword>
<evidence type="ECO:0000256" key="3">
    <source>
        <dbReference type="ARBA" id="ARBA00022448"/>
    </source>
</evidence>
<keyword evidence="5" id="KW-0812">Transmembrane</keyword>
<sequence>MKHTIIVFLVFMSVQGWAQQTLSLEESLALALKNNPEIRKISLATEKQNAERLAAWGQLLPRANVGANRAYSFGSTIDPQTNTREALNVSQDRFYFSAQMNLFSWENLMQLKLTQLQKNSFRYFLQATEQRIAMQVVQHFYSYLLAKKWEEILTPQIQEMEKQVQQTQQAVEIGTRPQSDVYDIEANKGNLSNQLLQAQNAKNIAKNNLLLAMGMLQDSVEFAEKNDNLIDFLDLEKIDNLSILANNPEARKAEEEQKIAKQILKKVQALRLPRLSAQYQWGTFYSKILDSDSPTQDFKEQWKDHSNQYLSLGIEIPIFNQFLVKSETQKAKIEQLQADVRNDAITLKINHQLNEIKNNYHTAWNSYELLKTNHENQRLAFERSEDKFKEGLIDAYTLFIIKNNWLQANYQLYRAKIELQMQQKLWQLMTQSH</sequence>
<evidence type="ECO:0000256" key="5">
    <source>
        <dbReference type="ARBA" id="ARBA00022692"/>
    </source>
</evidence>
<organism evidence="8 9">
    <name type="scientific">Ornithobacterium rhinotracheale</name>
    <dbReference type="NCBI Taxonomy" id="28251"/>
    <lineage>
        <taxon>Bacteria</taxon>
        <taxon>Pseudomonadati</taxon>
        <taxon>Bacteroidota</taxon>
        <taxon>Flavobacteriia</taxon>
        <taxon>Flavobacteriales</taxon>
        <taxon>Weeksellaceae</taxon>
        <taxon>Ornithobacterium</taxon>
    </lineage>
</organism>
<dbReference type="Gene3D" id="1.20.1600.10">
    <property type="entry name" value="Outer membrane efflux proteins (OEP)"/>
    <property type="match status" value="1"/>
</dbReference>
<dbReference type="SUPFAM" id="SSF56954">
    <property type="entry name" value="Outer membrane efflux proteins (OEP)"/>
    <property type="match status" value="1"/>
</dbReference>
<evidence type="ECO:0000313" key="8">
    <source>
        <dbReference type="EMBL" id="QAR31356.1"/>
    </source>
</evidence>
<dbReference type="GO" id="GO:0015562">
    <property type="term" value="F:efflux transmembrane transporter activity"/>
    <property type="evidence" value="ECO:0007669"/>
    <property type="project" value="InterPro"/>
</dbReference>
<evidence type="ECO:0000256" key="7">
    <source>
        <dbReference type="ARBA" id="ARBA00023237"/>
    </source>
</evidence>
<dbReference type="PANTHER" id="PTHR30026:SF20">
    <property type="entry name" value="OUTER MEMBRANE PROTEIN TOLC"/>
    <property type="match status" value="1"/>
</dbReference>
<keyword evidence="7" id="KW-0998">Cell outer membrane</keyword>
<comment type="similarity">
    <text evidence="2">Belongs to the outer membrane factor (OMF) (TC 1.B.17) family.</text>
</comment>
<evidence type="ECO:0000256" key="6">
    <source>
        <dbReference type="ARBA" id="ARBA00023136"/>
    </source>
</evidence>
<evidence type="ECO:0000256" key="2">
    <source>
        <dbReference type="ARBA" id="ARBA00007613"/>
    </source>
</evidence>
<dbReference type="GO" id="GO:0009279">
    <property type="term" value="C:cell outer membrane"/>
    <property type="evidence" value="ECO:0007669"/>
    <property type="project" value="UniProtKB-SubCell"/>
</dbReference>
<keyword evidence="4" id="KW-1134">Transmembrane beta strand</keyword>
<evidence type="ECO:0000256" key="1">
    <source>
        <dbReference type="ARBA" id="ARBA00004442"/>
    </source>
</evidence>
<protein>
    <submittedName>
        <fullName evidence="8">TolC family protein</fullName>
    </submittedName>
</protein>
<name>A0A3R5X0A9_ORNRH</name>
<keyword evidence="3" id="KW-0813">Transport</keyword>
<reference evidence="8 9" key="1">
    <citation type="submission" date="2019-01" db="EMBL/GenBank/DDBJ databases">
        <title>Whole Genome of Ornithobacterium rhinotracheale FARPER-174b.</title>
        <authorList>
            <person name="Tataje-Lavanda L.A."/>
            <person name="Montalvan A."/>
            <person name="Montesinos R."/>
            <person name="Zimic M."/>
            <person name="Fernandez-Sanchez M."/>
            <person name="Fernandez-Diaz M."/>
        </authorList>
    </citation>
    <scope>NUCLEOTIDE SEQUENCE [LARGE SCALE GENOMIC DNA]</scope>
    <source>
        <strain evidence="8 9">FARPER-174b</strain>
    </source>
</reference>
<accession>A0A3R5X0A9</accession>
<dbReference type="AlphaFoldDB" id="A0A3R5X0A9"/>
<proteinExistence type="inferred from homology"/>
<dbReference type="RefSeq" id="WP_128501790.1">
    <property type="nucleotide sequence ID" value="NZ_CP035107.1"/>
</dbReference>
<dbReference type="Proteomes" id="UP000287701">
    <property type="component" value="Chromosome"/>
</dbReference>
<dbReference type="GO" id="GO:1990281">
    <property type="term" value="C:efflux pump complex"/>
    <property type="evidence" value="ECO:0007669"/>
    <property type="project" value="TreeGrafter"/>
</dbReference>
<dbReference type="EMBL" id="CP035107">
    <property type="protein sequence ID" value="QAR31356.1"/>
    <property type="molecule type" value="Genomic_DNA"/>
</dbReference>
<dbReference type="InterPro" id="IPR003423">
    <property type="entry name" value="OMP_efflux"/>
</dbReference>